<dbReference type="PANTHER" id="PTHR11937">
    <property type="entry name" value="ACTIN"/>
    <property type="match status" value="1"/>
</dbReference>
<dbReference type="Gene3D" id="3.90.640.10">
    <property type="entry name" value="Actin, Chain A, domain 4"/>
    <property type="match status" value="1"/>
</dbReference>
<evidence type="ECO:0008006" key="4">
    <source>
        <dbReference type="Google" id="ProtNLM"/>
    </source>
</evidence>
<name>J3M2F8_ORYBR</name>
<evidence type="ECO:0000256" key="1">
    <source>
        <dbReference type="RuleBase" id="RU000487"/>
    </source>
</evidence>
<organism evidence="2">
    <name type="scientific">Oryza brachyantha</name>
    <name type="common">malo sina</name>
    <dbReference type="NCBI Taxonomy" id="4533"/>
    <lineage>
        <taxon>Eukaryota</taxon>
        <taxon>Viridiplantae</taxon>
        <taxon>Streptophyta</taxon>
        <taxon>Embryophyta</taxon>
        <taxon>Tracheophyta</taxon>
        <taxon>Spermatophyta</taxon>
        <taxon>Magnoliopsida</taxon>
        <taxon>Liliopsida</taxon>
        <taxon>Poales</taxon>
        <taxon>Poaceae</taxon>
        <taxon>BOP clade</taxon>
        <taxon>Oryzoideae</taxon>
        <taxon>Oryzeae</taxon>
        <taxon>Oryzinae</taxon>
        <taxon>Oryza</taxon>
    </lineage>
</organism>
<dbReference type="STRING" id="4533.J3M2F8"/>
<dbReference type="Gene3D" id="3.30.420.40">
    <property type="match status" value="2"/>
</dbReference>
<protein>
    <recommendedName>
        <fullName evidence="4">Actin-related protein 8</fullName>
    </recommendedName>
</protein>
<sequence>MEFGNIESPMYARLRHFLSTIYTRMQVKPSTQPIIVVLPLCHSDDTESARASRKQYKETLYSVLFDMNVPAVCAVDQAVLALYAAKRTSGIVVNIGFNSTSIVPIFQGTVMHEIGVETVGQGALKLTGFLKELMQQREITFESLYTVRTIKEKLCYVAADYEAELRKDTQASCEVDGEGWFTLSEERFKAAEILFQPQIGGARAMGLHKAVSLCMDHCYNSEVFGDDNWYKTVVLAGGSSCLPGLSERLEKELRELLPAHISEGIRVLPPPFGTDSAWFGAKMISNVSTFTEAWCVKKKQFRQKTRRNGPSFVNVW</sequence>
<proteinExistence type="inferred from homology"/>
<dbReference type="HOGENOM" id="CLU_907241_0_0_1"/>
<evidence type="ECO:0000313" key="3">
    <source>
        <dbReference type="Proteomes" id="UP000006038"/>
    </source>
</evidence>
<dbReference type="EnsemblPlants" id="OB04G35830.1">
    <property type="protein sequence ID" value="OB04G35830.1"/>
    <property type="gene ID" value="OB04G35830"/>
</dbReference>
<dbReference type="SUPFAM" id="SSF53067">
    <property type="entry name" value="Actin-like ATPase domain"/>
    <property type="match status" value="2"/>
</dbReference>
<accession>J3M2F8</accession>
<keyword evidence="3" id="KW-1185">Reference proteome</keyword>
<dbReference type="Proteomes" id="UP000006038">
    <property type="component" value="Chromosome 4"/>
</dbReference>
<dbReference type="eggNOG" id="KOG0676">
    <property type="taxonomic scope" value="Eukaryota"/>
</dbReference>
<dbReference type="SMART" id="SM00268">
    <property type="entry name" value="ACTIN"/>
    <property type="match status" value="1"/>
</dbReference>
<dbReference type="Gramene" id="OB04G35830.1">
    <property type="protein sequence ID" value="OB04G35830.1"/>
    <property type="gene ID" value="OB04G35830"/>
</dbReference>
<evidence type="ECO:0000313" key="2">
    <source>
        <dbReference type="EnsemblPlants" id="OB04G35830.1"/>
    </source>
</evidence>
<comment type="similarity">
    <text evidence="1">Belongs to the actin family.</text>
</comment>
<dbReference type="CDD" id="cd13396">
    <property type="entry name" value="ASKHA_NBD_AtArp8-like"/>
    <property type="match status" value="1"/>
</dbReference>
<dbReference type="InterPro" id="IPR043129">
    <property type="entry name" value="ATPase_NBD"/>
</dbReference>
<dbReference type="InterPro" id="IPR004000">
    <property type="entry name" value="Actin"/>
</dbReference>
<reference evidence="2" key="2">
    <citation type="submission" date="2013-04" db="UniProtKB">
        <authorList>
            <consortium name="EnsemblPlants"/>
        </authorList>
    </citation>
    <scope>IDENTIFICATION</scope>
</reference>
<dbReference type="AlphaFoldDB" id="J3M2F8"/>
<reference evidence="2" key="1">
    <citation type="journal article" date="2013" name="Nat. Commun.">
        <title>Whole-genome sequencing of Oryza brachyantha reveals mechanisms underlying Oryza genome evolution.</title>
        <authorList>
            <person name="Chen J."/>
            <person name="Huang Q."/>
            <person name="Gao D."/>
            <person name="Wang J."/>
            <person name="Lang Y."/>
            <person name="Liu T."/>
            <person name="Li B."/>
            <person name="Bai Z."/>
            <person name="Luis Goicoechea J."/>
            <person name="Liang C."/>
            <person name="Chen C."/>
            <person name="Zhang W."/>
            <person name="Sun S."/>
            <person name="Liao Y."/>
            <person name="Zhang X."/>
            <person name="Yang L."/>
            <person name="Song C."/>
            <person name="Wang M."/>
            <person name="Shi J."/>
            <person name="Liu G."/>
            <person name="Liu J."/>
            <person name="Zhou H."/>
            <person name="Zhou W."/>
            <person name="Yu Q."/>
            <person name="An N."/>
            <person name="Chen Y."/>
            <person name="Cai Q."/>
            <person name="Wang B."/>
            <person name="Liu B."/>
            <person name="Min J."/>
            <person name="Huang Y."/>
            <person name="Wu H."/>
            <person name="Li Z."/>
            <person name="Zhang Y."/>
            <person name="Yin Y."/>
            <person name="Song W."/>
            <person name="Jiang J."/>
            <person name="Jackson S.A."/>
            <person name="Wing R.A."/>
            <person name="Wang J."/>
            <person name="Chen M."/>
        </authorList>
    </citation>
    <scope>NUCLEOTIDE SEQUENCE [LARGE SCALE GENOMIC DNA]</scope>
    <source>
        <strain evidence="2">cv. IRGC 101232</strain>
    </source>
</reference>
<dbReference type="Pfam" id="PF00022">
    <property type="entry name" value="Actin"/>
    <property type="match status" value="1"/>
</dbReference>
<dbReference type="OMA" id="PICHYYD"/>